<feature type="transmembrane region" description="Helical" evidence="2">
    <location>
        <begin position="41"/>
        <end position="60"/>
    </location>
</feature>
<feature type="compositionally biased region" description="Low complexity" evidence="1">
    <location>
        <begin position="73"/>
        <end position="87"/>
    </location>
</feature>
<keyword evidence="2" id="KW-1133">Transmembrane helix</keyword>
<dbReference type="Proteomes" id="UP001596512">
    <property type="component" value="Unassembled WGS sequence"/>
</dbReference>
<dbReference type="EMBL" id="JBHTEY010000004">
    <property type="protein sequence ID" value="MFC7618221.1"/>
    <property type="molecule type" value="Genomic_DNA"/>
</dbReference>
<evidence type="ECO:0000256" key="2">
    <source>
        <dbReference type="SAM" id="Phobius"/>
    </source>
</evidence>
<accession>A0ABW2TY21</accession>
<organism evidence="3 4">
    <name type="scientific">Actinokineospora soli</name>
    <dbReference type="NCBI Taxonomy" id="1048753"/>
    <lineage>
        <taxon>Bacteria</taxon>
        <taxon>Bacillati</taxon>
        <taxon>Actinomycetota</taxon>
        <taxon>Actinomycetes</taxon>
        <taxon>Pseudonocardiales</taxon>
        <taxon>Pseudonocardiaceae</taxon>
        <taxon>Actinokineospora</taxon>
    </lineage>
</organism>
<sequence>MSDEDVRRLLEAAVRHEPPLTLDRGAVLREGRRRLRVRRTATVGGTVVAVVAVVIGMSALSGAHFGMPDEIGPAQRPAVTTTTTPPLTRVPPPTPRRPP</sequence>
<proteinExistence type="predicted"/>
<feature type="region of interest" description="Disordered" evidence="1">
    <location>
        <begin position="64"/>
        <end position="99"/>
    </location>
</feature>
<evidence type="ECO:0000313" key="3">
    <source>
        <dbReference type="EMBL" id="MFC7618221.1"/>
    </source>
</evidence>
<name>A0ABW2TY21_9PSEU</name>
<keyword evidence="2" id="KW-0812">Transmembrane</keyword>
<evidence type="ECO:0000313" key="4">
    <source>
        <dbReference type="Proteomes" id="UP001596512"/>
    </source>
</evidence>
<feature type="compositionally biased region" description="Pro residues" evidence="1">
    <location>
        <begin position="88"/>
        <end position="99"/>
    </location>
</feature>
<protein>
    <submittedName>
        <fullName evidence="3">Uncharacterized protein</fullName>
    </submittedName>
</protein>
<evidence type="ECO:0000256" key="1">
    <source>
        <dbReference type="SAM" id="MobiDB-lite"/>
    </source>
</evidence>
<comment type="caution">
    <text evidence="3">The sequence shown here is derived from an EMBL/GenBank/DDBJ whole genome shotgun (WGS) entry which is preliminary data.</text>
</comment>
<gene>
    <name evidence="3" type="ORF">ACFQV2_37425</name>
</gene>
<reference evidence="4" key="1">
    <citation type="journal article" date="2019" name="Int. J. Syst. Evol. Microbiol.">
        <title>The Global Catalogue of Microorganisms (GCM) 10K type strain sequencing project: providing services to taxonomists for standard genome sequencing and annotation.</title>
        <authorList>
            <consortium name="The Broad Institute Genomics Platform"/>
            <consortium name="The Broad Institute Genome Sequencing Center for Infectious Disease"/>
            <person name="Wu L."/>
            <person name="Ma J."/>
        </authorList>
    </citation>
    <scope>NUCLEOTIDE SEQUENCE [LARGE SCALE GENOMIC DNA]</scope>
    <source>
        <strain evidence="4">JCM 17695</strain>
    </source>
</reference>
<keyword evidence="2" id="KW-0472">Membrane</keyword>
<keyword evidence="4" id="KW-1185">Reference proteome</keyword>